<name>D1Z1K2_METPS</name>
<evidence type="ECO:0000313" key="1">
    <source>
        <dbReference type="EMBL" id="BAI62574.1"/>
    </source>
</evidence>
<gene>
    <name evidence="1" type="ordered locus">MCP_2502</name>
</gene>
<dbReference type="EMBL" id="AP011532">
    <property type="protein sequence ID" value="BAI62574.1"/>
    <property type="molecule type" value="Genomic_DNA"/>
</dbReference>
<sequence length="147" mass="16737">MRYDEFEQLLSRLGIGVVPKGEKRIRGHDVDTYRGLAKRTGAIDFDCGDGESFCRYIHVREGACCQDCVDTCGHWQREGRTLDEDSARKMASFCDARDGFCREGAGCILPRELRSPVCLYHICSDAKMTEEDKELLRKIKCGTDLFR</sequence>
<dbReference type="AlphaFoldDB" id="D1Z1K2"/>
<protein>
    <submittedName>
        <fullName evidence="1">Uncharacterized protein</fullName>
    </submittedName>
</protein>
<dbReference type="KEGG" id="mpd:MCP_2502"/>
<accession>D1Z1K2</accession>
<dbReference type="GeneID" id="8682690"/>
<reference evidence="2" key="3">
    <citation type="journal article" date="2011" name="PLoS ONE">
        <title>Genome sequence of a mesophilic hydrogenotrophic methanogen Methanocella paludicola, the first cultivated representative of the order Methanocellales.</title>
        <authorList>
            <person name="Sakai S."/>
            <person name="Takaki Y."/>
            <person name="Shimamura S."/>
            <person name="Sekine M."/>
            <person name="Tajima T."/>
            <person name="Kosugi H."/>
            <person name="Ichikawa N."/>
            <person name="Tasumi E."/>
            <person name="Hiraki A.T."/>
            <person name="Shimizu A."/>
            <person name="Kato Y."/>
            <person name="Nishiko R."/>
            <person name="Mori K."/>
            <person name="Fujita N."/>
            <person name="Imachi H."/>
            <person name="Takai K."/>
        </authorList>
    </citation>
    <scope>NUCLEOTIDE SEQUENCE [LARGE SCALE GENOMIC DNA]</scope>
    <source>
        <strain evidence="2">DSM 17711 / JCM 13418 / NBRC 101707 / SANAE</strain>
    </source>
</reference>
<dbReference type="eggNOG" id="arCOG12539">
    <property type="taxonomic scope" value="Archaea"/>
</dbReference>
<organism evidence="1 2">
    <name type="scientific">Methanocella paludicola (strain DSM 17711 / JCM 13418 / NBRC 101707 / SANAE)</name>
    <dbReference type="NCBI Taxonomy" id="304371"/>
    <lineage>
        <taxon>Archaea</taxon>
        <taxon>Methanobacteriati</taxon>
        <taxon>Methanobacteriota</taxon>
        <taxon>Stenosarchaea group</taxon>
        <taxon>Methanomicrobia</taxon>
        <taxon>Methanocellales</taxon>
        <taxon>Methanocellaceae</taxon>
        <taxon>Methanocella</taxon>
    </lineage>
</organism>
<dbReference type="Proteomes" id="UP000001882">
    <property type="component" value="Chromosome"/>
</dbReference>
<dbReference type="STRING" id="304371.MCP_2502"/>
<reference evidence="1 2" key="1">
    <citation type="journal article" date="2007" name="Appl. Environ. Microbiol.">
        <title>Isolation of key methanogens for global methane emission from rice paddy fields: a novel isolate affiliated with the clone cluster rice cluster I.</title>
        <authorList>
            <person name="Sakai S."/>
            <person name="Imachi H."/>
            <person name="Sekiguchi Y."/>
            <person name="Ohashi A."/>
            <person name="Harada H."/>
            <person name="Kamagata Y."/>
        </authorList>
    </citation>
    <scope>NUCLEOTIDE SEQUENCE [LARGE SCALE GENOMIC DNA]</scope>
    <source>
        <strain evidence="2">DSM 17711 / JCM 13418 / NBRC 101707 / SANAE</strain>
    </source>
</reference>
<keyword evidence="2" id="KW-1185">Reference proteome</keyword>
<proteinExistence type="predicted"/>
<evidence type="ECO:0000313" key="2">
    <source>
        <dbReference type="Proteomes" id="UP000001882"/>
    </source>
</evidence>
<dbReference type="RefSeq" id="WP_012901248.1">
    <property type="nucleotide sequence ID" value="NC_013665.1"/>
</dbReference>
<reference evidence="1 2" key="2">
    <citation type="journal article" date="2008" name="Int. J. Syst. Evol. Microbiol.">
        <title>Methanocella paludicola gen. nov., sp. nov., a methane-producing archaeon, the first isolate of the lineage 'Rice Cluster I', and proposal of the new archaeal order Methanocellales ord. nov.</title>
        <authorList>
            <person name="Sakai S."/>
            <person name="Imachi H."/>
            <person name="Hanada S."/>
            <person name="Ohashi A."/>
            <person name="Harada H."/>
            <person name="Kamagata Y."/>
        </authorList>
    </citation>
    <scope>NUCLEOTIDE SEQUENCE [LARGE SCALE GENOMIC DNA]</scope>
    <source>
        <strain evidence="2">DSM 17711 / JCM 13418 / NBRC 101707 / SANAE</strain>
    </source>
</reference>
<dbReference type="InParanoid" id="D1Z1K2"/>
<dbReference type="OrthoDB" id="381077at2157"/>